<dbReference type="PANTHER" id="PTHR37937:SF1">
    <property type="entry name" value="CONJUGATIVE TRANSFER: DNA TRANSPORT"/>
    <property type="match status" value="1"/>
</dbReference>
<name>A0A1Y6FRT3_9SPHN</name>
<organism evidence="7 8">
    <name type="scientific">Sphingopyxis terrae subsp. ummariensis</name>
    <dbReference type="NCBI Taxonomy" id="429001"/>
    <lineage>
        <taxon>Bacteria</taxon>
        <taxon>Pseudomonadati</taxon>
        <taxon>Pseudomonadota</taxon>
        <taxon>Alphaproteobacteria</taxon>
        <taxon>Sphingomonadales</taxon>
        <taxon>Sphingomonadaceae</taxon>
        <taxon>Sphingopyxis</taxon>
    </lineage>
</organism>
<dbReference type="InterPro" id="IPR027417">
    <property type="entry name" value="P-loop_NTPase"/>
</dbReference>
<comment type="similarity">
    <text evidence="2">Belongs to the VirD4/TraG family.</text>
</comment>
<evidence type="ECO:0000313" key="8">
    <source>
        <dbReference type="Proteomes" id="UP000194469"/>
    </source>
</evidence>
<dbReference type="Pfam" id="PF02534">
    <property type="entry name" value="T4SS-DNA_transf"/>
    <property type="match status" value="1"/>
</dbReference>
<keyword evidence="8" id="KW-1185">Reference proteome</keyword>
<dbReference type="InterPro" id="IPR051539">
    <property type="entry name" value="T4SS-coupling_protein"/>
</dbReference>
<evidence type="ECO:0000256" key="5">
    <source>
        <dbReference type="ARBA" id="ARBA00022989"/>
    </source>
</evidence>
<protein>
    <submittedName>
        <fullName evidence="7">Type IV secretion system protein VirD4</fullName>
    </submittedName>
</protein>
<dbReference type="SUPFAM" id="SSF52540">
    <property type="entry name" value="P-loop containing nucleoside triphosphate hydrolases"/>
    <property type="match status" value="1"/>
</dbReference>
<keyword evidence="6" id="KW-0472">Membrane</keyword>
<evidence type="ECO:0000256" key="6">
    <source>
        <dbReference type="ARBA" id="ARBA00023136"/>
    </source>
</evidence>
<evidence type="ECO:0000313" key="7">
    <source>
        <dbReference type="EMBL" id="SMQ76161.1"/>
    </source>
</evidence>
<dbReference type="GO" id="GO:0005886">
    <property type="term" value="C:plasma membrane"/>
    <property type="evidence" value="ECO:0007669"/>
    <property type="project" value="UniProtKB-SubCell"/>
</dbReference>
<dbReference type="GeneID" id="303002482"/>
<keyword evidence="5" id="KW-1133">Transmembrane helix</keyword>
<evidence type="ECO:0000256" key="1">
    <source>
        <dbReference type="ARBA" id="ARBA00004651"/>
    </source>
</evidence>
<evidence type="ECO:0000256" key="3">
    <source>
        <dbReference type="ARBA" id="ARBA00022475"/>
    </source>
</evidence>
<dbReference type="InterPro" id="IPR003688">
    <property type="entry name" value="TraG/VirD4"/>
</dbReference>
<sequence>MSALADQFGATTPSTLKLPEAIEGDGLLVGWSLETRPRQRPIGFSFGADAGAPDLAARPILLEGEGHLITIAPTGAGKGIGCVVPALLRHKGPAIVIDPKGENAAITARRRRELGQQVIVLDPIGITSFPGDCLNPLDLIDPHSTTAVDEAHVLIDQLLAFTNDRDKFWQGRARQLLVGALFHLLTDMPKSDHNLGRLRQIVNGAAESNGALLVEALEGSRHPEARNTGQLFKISAPETLGGIVAFAQEAIDFLRGPSLQLATDRSSIDFDAITRGDPMTIYIVVPPHMLVSHGRLLRLWVGSLMTAIMRRRARPPLSTLFILDEAAQLGTFNELRQAVTLLRGYGLQTWSFWQDASQLEFLYPNDWQTMVNNSKVVQCFGANTMLAATTMSGLVGHEDPNGVLALPPDEMLLQVAGDEAVVAKLPNYRFDAAFKSCFDDNPFHNPEIDPVGLPRTPLTEYIRPPRPPARPTLALWESVGEPSKLHADMAVRILRSIGAERSGS</sequence>
<comment type="subcellular location">
    <subcellularLocation>
        <location evidence="1">Cell membrane</location>
        <topology evidence="1">Multi-pass membrane protein</topology>
    </subcellularLocation>
</comment>
<accession>A0A1Y6FRT3</accession>
<dbReference type="PANTHER" id="PTHR37937">
    <property type="entry name" value="CONJUGATIVE TRANSFER: DNA TRANSPORT"/>
    <property type="match status" value="1"/>
</dbReference>
<gene>
    <name evidence="7" type="ORF">SAMN06295984_1604</name>
</gene>
<reference evidence="8" key="1">
    <citation type="submission" date="2017-04" db="EMBL/GenBank/DDBJ databases">
        <authorList>
            <person name="Varghese N."/>
            <person name="Submissions S."/>
        </authorList>
    </citation>
    <scope>NUCLEOTIDE SEQUENCE [LARGE SCALE GENOMIC DNA]</scope>
    <source>
        <strain evidence="8">UI2</strain>
    </source>
</reference>
<dbReference type="Gene3D" id="3.40.50.300">
    <property type="entry name" value="P-loop containing nucleotide triphosphate hydrolases"/>
    <property type="match status" value="1"/>
</dbReference>
<proteinExistence type="inferred from homology"/>
<dbReference type="EMBL" id="FXWL01000002">
    <property type="protein sequence ID" value="SMQ76161.1"/>
    <property type="molecule type" value="Genomic_DNA"/>
</dbReference>
<dbReference type="RefSeq" id="WP_086456713.1">
    <property type="nucleotide sequence ID" value="NZ_FXWL01000002.1"/>
</dbReference>
<dbReference type="CDD" id="cd01127">
    <property type="entry name" value="TrwB_TraG_TraD_VirD4"/>
    <property type="match status" value="1"/>
</dbReference>
<dbReference type="Proteomes" id="UP000194469">
    <property type="component" value="Unassembled WGS sequence"/>
</dbReference>
<evidence type="ECO:0000256" key="4">
    <source>
        <dbReference type="ARBA" id="ARBA00022692"/>
    </source>
</evidence>
<dbReference type="AlphaFoldDB" id="A0A1Y6FRT3"/>
<keyword evidence="3" id="KW-1003">Cell membrane</keyword>
<evidence type="ECO:0000256" key="2">
    <source>
        <dbReference type="ARBA" id="ARBA00008806"/>
    </source>
</evidence>
<keyword evidence="4" id="KW-0812">Transmembrane</keyword>